<comment type="caution">
    <text evidence="1">The sequence shown here is derived from an EMBL/GenBank/DDBJ whole genome shotgun (WGS) entry which is preliminary data.</text>
</comment>
<evidence type="ECO:0000313" key="2">
    <source>
        <dbReference type="Proteomes" id="UP000316238"/>
    </source>
</evidence>
<reference evidence="1" key="1">
    <citation type="submission" date="2017-07" db="EMBL/GenBank/DDBJ databases">
        <title>The cable genome - Insights into the physiology and evolution of filamentous bacteria capable of sulfide oxidation via long distance electron transfer.</title>
        <authorList>
            <person name="Thorup C."/>
            <person name="Bjerg J.T."/>
            <person name="Schreiber L."/>
            <person name="Nielsen L.P."/>
            <person name="Kjeldsen K.U."/>
            <person name="Boesen T."/>
            <person name="Boggild A."/>
            <person name="Meysman F."/>
            <person name="Geelhoed J."/>
            <person name="Schramm A."/>
        </authorList>
    </citation>
    <scope>NUCLEOTIDE SEQUENCE [LARGE SCALE GENOMIC DNA]</scope>
    <source>
        <strain evidence="1">GS</strain>
    </source>
</reference>
<organism evidence="1 2">
    <name type="scientific">Candidatus Electronema aureum</name>
    <dbReference type="NCBI Taxonomy" id="2005002"/>
    <lineage>
        <taxon>Bacteria</taxon>
        <taxon>Pseudomonadati</taxon>
        <taxon>Thermodesulfobacteriota</taxon>
        <taxon>Desulfobulbia</taxon>
        <taxon>Desulfobulbales</taxon>
        <taxon>Desulfobulbaceae</taxon>
        <taxon>Candidatus Electronema</taxon>
    </lineage>
</organism>
<dbReference type="EMBL" id="NQJD01000069">
    <property type="protein sequence ID" value="TAA73698.1"/>
    <property type="molecule type" value="Genomic_DNA"/>
</dbReference>
<name>A0A521FY54_9BACT</name>
<protein>
    <submittedName>
        <fullName evidence="1">Uncharacterized protein</fullName>
    </submittedName>
</protein>
<gene>
    <name evidence="1" type="ORF">CDV28_1691</name>
</gene>
<evidence type="ECO:0000313" key="1">
    <source>
        <dbReference type="EMBL" id="TAA73698.1"/>
    </source>
</evidence>
<proteinExistence type="predicted"/>
<keyword evidence="2" id="KW-1185">Reference proteome</keyword>
<dbReference type="Proteomes" id="UP000316238">
    <property type="component" value="Unassembled WGS sequence"/>
</dbReference>
<sequence length="136" mass="14854">MPHIPAQAHPWNNEYTVSITTRYTDHGSLRSGTYGRKLRAPLTAVNLDHPNPPETGILTNNAATPHVSIIGCTISASERLRIQADASVQENQLSFRLIALHDGGAVGGMMPVTANGEIHPARFCRFRCEQLEDQGQ</sequence>
<accession>A0A521FY54</accession>
<dbReference type="AlphaFoldDB" id="A0A521FY54"/>